<dbReference type="Gene3D" id="3.40.50.150">
    <property type="entry name" value="Vaccinia Virus protein VP39"/>
    <property type="match status" value="2"/>
</dbReference>
<dbReference type="SUPFAM" id="SSF53335">
    <property type="entry name" value="S-adenosyl-L-methionine-dependent methyltransferases"/>
    <property type="match status" value="1"/>
</dbReference>
<dbReference type="EC" id="2.1.1.72" evidence="1"/>
<keyword evidence="3" id="KW-0808">Transferase</keyword>
<name>A0ABQ2CV24_9DEIO</name>
<comment type="caution">
    <text evidence="7">The sequence shown here is derived from an EMBL/GenBank/DDBJ whole genome shotgun (WGS) entry which is preliminary data.</text>
</comment>
<evidence type="ECO:0000256" key="2">
    <source>
        <dbReference type="ARBA" id="ARBA00022603"/>
    </source>
</evidence>
<dbReference type="EMBL" id="BMOD01000002">
    <property type="protein sequence ID" value="GGJ23515.1"/>
    <property type="molecule type" value="Genomic_DNA"/>
</dbReference>
<evidence type="ECO:0000256" key="1">
    <source>
        <dbReference type="ARBA" id="ARBA00011900"/>
    </source>
</evidence>
<dbReference type="PANTHER" id="PTHR33841:SF1">
    <property type="entry name" value="DNA METHYLTRANSFERASE A"/>
    <property type="match status" value="1"/>
</dbReference>
<feature type="domain" description="Type II methyltransferase M.TaqI-like" evidence="6">
    <location>
        <begin position="538"/>
        <end position="792"/>
    </location>
</feature>
<dbReference type="RefSeq" id="WP_188999977.1">
    <property type="nucleotide sequence ID" value="NZ_BMOD01000002.1"/>
</dbReference>
<protein>
    <recommendedName>
        <fullName evidence="1">site-specific DNA-methyltransferase (adenine-specific)</fullName>
        <ecNumber evidence="1">2.1.1.72</ecNumber>
    </recommendedName>
</protein>
<dbReference type="InterPro" id="IPR029063">
    <property type="entry name" value="SAM-dependent_MTases_sf"/>
</dbReference>
<sequence length="1341" mass="151973">MKSAQKTLFQNIKTEGALISADFLARISGGDKDIPALKPTDYHLLEGEKLSEAIGRVWNRMLTVWMNFQIRRSNLSEHDQGTTLTREGLLLPLFQELGYGRIPASRPIEIGNQTYSISHLWGKLPLHLVSFRFELDKRTAGATGAAKSSPHSLMQDFLNRSEDHLWGIVSNGLKLRLLRDNASVSRQAYIEFDLETLFEEKAYSDFILLYMLCHQSRVEGEDPNKFILESWAQKGQEFGKRALDTLRNGVEQAINELGTGFIQHPENTALRDKLKKGTLDKREYYRQVLRMVYRLLFLFVAEDRDVLLDPKAPQEAKELYDLYYSTKRLRTLAQRIRGTRHADLFEGFKLLLGKLSDPAGAPELALKPLGSFLFGDTSTPDLNTAKISNQMFLGAIRSISVTQDQGVLKAVDYKNLGSEEFGSVYESLLELVPEVNLDAGYFKLTTLAGNERKTTGSYYTPTSLIEVVLDEALNPKLDECQTVEALLNLKVVDPAAGSGHFLIAAAHRIARRVAQKRTGETEPAPEVTREALWDVVRNCIYAVDYNEMAVELCKVALWMEAMEPGKPLSFLDHHIKHGNSLMGTRPDLMWVKEKVVNKKAAVRDREHEETILAVPEGAFVALTGDDRTRVSALKKQNNQERQDAVRAVQGQMGLFSSNELDFKALERAFQDLNRKGNDSMEQVLEQASQYDRLTHDTLYQKMHLLADAWCAAFTIPKTGKEPAITTATLNQMLSTDEPDIFLGATIDAVQQERDQYSFFHWFLEFPEVQAQGGFDVVLGNPPWEKVKLEEKQFFASRDDSIANALNAAERGRRIQALNDQQLAQKHGYTYEPVLYNAYLQALHEAEAFSGFLRNSGVYPLTGGGDVNTYQVFSELARTAMGKRGNVGIIVPTGIATDDGNKEFFADLVGTGQLAALLDFENREGLFPGVHRSYKFSVLVLTAKASTKPAKLTFFAGNTNQLKDQQRVFSLTPQEFKLLNPNTLTCPVFRTKQDAELTKKIYRNSKVLMQDDGDLNPWQNKFLRHLDMSNDSGLFKTQPDADDVPLYEAKLFWHFDHRFSTYDGAVTRDVLPAEHADPTYRVSPRYWVERQEVLNRLVQTDKNGAITWQWKRKWYVAFRDITNATNERTAIFSFLPQHGVGHTAPLMLPEVSAALLPALVGNANSLVLDYIARQKVGGTHLTYGYLKQFPFKTPYQYSLPDLEFITPRVLELSYTNWELAPLAQDVMAEAPAEVQEAILAQHQENGGHPDTPPEWATDPYPFPPFKWNEDRRALLRAELDAYYAKLYGLERDELEYILDPQSVMGEDFPGETFRVLKEKEIRQLGEYRTMRLVLEAWDRLEA</sequence>
<organism evidence="7 8">
    <name type="scientific">Deinococcus roseus</name>
    <dbReference type="NCBI Taxonomy" id="392414"/>
    <lineage>
        <taxon>Bacteria</taxon>
        <taxon>Thermotogati</taxon>
        <taxon>Deinococcota</taxon>
        <taxon>Deinococci</taxon>
        <taxon>Deinococcales</taxon>
        <taxon>Deinococcaceae</taxon>
        <taxon>Deinococcus</taxon>
    </lineage>
</organism>
<dbReference type="PROSITE" id="PS00092">
    <property type="entry name" value="N6_MTASE"/>
    <property type="match status" value="1"/>
</dbReference>
<keyword evidence="8" id="KW-1185">Reference proteome</keyword>
<dbReference type="InterPro" id="IPR050953">
    <property type="entry name" value="N4_N6_ade-DNA_methylase"/>
</dbReference>
<keyword evidence="2" id="KW-0489">Methyltransferase</keyword>
<evidence type="ECO:0000256" key="4">
    <source>
        <dbReference type="ARBA" id="ARBA00022691"/>
    </source>
</evidence>
<dbReference type="InterPro" id="IPR002052">
    <property type="entry name" value="DNA_methylase_N6_adenine_CS"/>
</dbReference>
<dbReference type="Pfam" id="PF07669">
    <property type="entry name" value="Eco57I"/>
    <property type="match status" value="1"/>
</dbReference>
<accession>A0ABQ2CV24</accession>
<keyword evidence="4" id="KW-0949">S-adenosyl-L-methionine</keyword>
<dbReference type="InterPro" id="IPR011639">
    <property type="entry name" value="MethylTrfase_TaqI-like_dom"/>
</dbReference>
<evidence type="ECO:0000256" key="5">
    <source>
        <dbReference type="ARBA" id="ARBA00047942"/>
    </source>
</evidence>
<reference evidence="8" key="1">
    <citation type="journal article" date="2019" name="Int. J. Syst. Evol. Microbiol.">
        <title>The Global Catalogue of Microorganisms (GCM) 10K type strain sequencing project: providing services to taxonomists for standard genome sequencing and annotation.</title>
        <authorList>
            <consortium name="The Broad Institute Genomics Platform"/>
            <consortium name="The Broad Institute Genome Sequencing Center for Infectious Disease"/>
            <person name="Wu L."/>
            <person name="Ma J."/>
        </authorList>
    </citation>
    <scope>NUCLEOTIDE SEQUENCE [LARGE SCALE GENOMIC DNA]</scope>
    <source>
        <strain evidence="8">JCM 14370</strain>
    </source>
</reference>
<dbReference type="PRINTS" id="PR00507">
    <property type="entry name" value="N12N6MTFRASE"/>
</dbReference>
<evidence type="ECO:0000313" key="7">
    <source>
        <dbReference type="EMBL" id="GGJ23515.1"/>
    </source>
</evidence>
<proteinExistence type="predicted"/>
<evidence type="ECO:0000259" key="6">
    <source>
        <dbReference type="Pfam" id="PF07669"/>
    </source>
</evidence>
<evidence type="ECO:0000256" key="3">
    <source>
        <dbReference type="ARBA" id="ARBA00022679"/>
    </source>
</evidence>
<dbReference type="Proteomes" id="UP000632222">
    <property type="component" value="Unassembled WGS sequence"/>
</dbReference>
<evidence type="ECO:0000313" key="8">
    <source>
        <dbReference type="Proteomes" id="UP000632222"/>
    </source>
</evidence>
<dbReference type="PANTHER" id="PTHR33841">
    <property type="entry name" value="DNA METHYLTRANSFERASE YEEA-RELATED"/>
    <property type="match status" value="1"/>
</dbReference>
<gene>
    <name evidence="7" type="ORF">GCM10008938_07080</name>
</gene>
<comment type="catalytic activity">
    <reaction evidence="5">
        <text>a 2'-deoxyadenosine in DNA + S-adenosyl-L-methionine = an N(6)-methyl-2'-deoxyadenosine in DNA + S-adenosyl-L-homocysteine + H(+)</text>
        <dbReference type="Rhea" id="RHEA:15197"/>
        <dbReference type="Rhea" id="RHEA-COMP:12418"/>
        <dbReference type="Rhea" id="RHEA-COMP:12419"/>
        <dbReference type="ChEBI" id="CHEBI:15378"/>
        <dbReference type="ChEBI" id="CHEBI:57856"/>
        <dbReference type="ChEBI" id="CHEBI:59789"/>
        <dbReference type="ChEBI" id="CHEBI:90615"/>
        <dbReference type="ChEBI" id="CHEBI:90616"/>
        <dbReference type="EC" id="2.1.1.72"/>
    </reaction>
</comment>